<evidence type="ECO:0000256" key="1">
    <source>
        <dbReference type="SAM" id="MobiDB-lite"/>
    </source>
</evidence>
<accession>A0A387HMM9</accession>
<keyword evidence="2" id="KW-1133">Transmembrane helix</keyword>
<evidence type="ECO:0000313" key="3">
    <source>
        <dbReference type="EMBL" id="AYG84779.1"/>
    </source>
</evidence>
<keyword evidence="2" id="KW-0472">Membrane</keyword>
<proteinExistence type="predicted"/>
<sequence length="428" mass="45785">MAEDDDDHDDRAETAYREGLDSFPDGLDLLTAYAELCLASDYLERPSRHRRGPELALRVRELAPGSQQALRLEQRARRGGSLGIKGPRPPSPQRTQLHDARLALAAASDPRSAAVRAGAQALARPGDDRLAVLAETLTALTGPGRAPLRWTVRAPLTTALLRAAWCAVVLLAVPALHLPGWARLAVVVPSLPALALRRSLLRRARARAAARPPAPPEDISGAPASPSLPPVPAYRRRELAAGAAILVGLVAASTISGIWSYRQYSAYPHYTVAAPEYVRGFARQHGGSTLERLEGAMDPDVPGGNWHPYVYTYGTDPEHPAIAVWGATGDFHDAPSNAVRDLQESIDEPGFTPRSNWNADPGRLGGTMPCMAYEVQGIPMLNCVWLDKGSMGTVCFGDEGQDREATAALARSVREAVMHRGATGGAEA</sequence>
<feature type="region of interest" description="Disordered" evidence="1">
    <location>
        <begin position="207"/>
        <end position="227"/>
    </location>
</feature>
<evidence type="ECO:0000313" key="4">
    <source>
        <dbReference type="Proteomes" id="UP000271554"/>
    </source>
</evidence>
<gene>
    <name evidence="3" type="ORF">DWB77_06993</name>
</gene>
<feature type="transmembrane region" description="Helical" evidence="2">
    <location>
        <begin position="239"/>
        <end position="261"/>
    </location>
</feature>
<dbReference type="RefSeq" id="WP_162952672.1">
    <property type="nucleotide sequence ID" value="NZ_CP032698.1"/>
</dbReference>
<reference evidence="3 4" key="1">
    <citation type="submission" date="2018-10" db="EMBL/GenBank/DDBJ databases">
        <title>Relationship between Morphology and Antimicrobial Activity in Streptomyces.</title>
        <authorList>
            <person name="Kang H.J."/>
            <person name="Kim S.B."/>
        </authorList>
    </citation>
    <scope>NUCLEOTIDE SEQUENCE [LARGE SCALE GENOMIC DNA]</scope>
    <source>
        <strain evidence="3 4">BH38</strain>
    </source>
</reference>
<protein>
    <submittedName>
        <fullName evidence="3">Uncharacterized protein</fullName>
    </submittedName>
</protein>
<keyword evidence="4" id="KW-1185">Reference proteome</keyword>
<feature type="transmembrane region" description="Helical" evidence="2">
    <location>
        <begin position="154"/>
        <end position="174"/>
    </location>
</feature>
<dbReference type="Proteomes" id="UP000271554">
    <property type="component" value="Chromosome"/>
</dbReference>
<keyword evidence="2" id="KW-0812">Transmembrane</keyword>
<dbReference type="KEGG" id="shun:DWB77_06993"/>
<feature type="region of interest" description="Disordered" evidence="1">
    <location>
        <begin position="74"/>
        <end position="95"/>
    </location>
</feature>
<evidence type="ECO:0000256" key="2">
    <source>
        <dbReference type="SAM" id="Phobius"/>
    </source>
</evidence>
<name>A0A387HMM9_9ACTN</name>
<dbReference type="EMBL" id="CP032698">
    <property type="protein sequence ID" value="AYG84779.1"/>
    <property type="molecule type" value="Genomic_DNA"/>
</dbReference>
<organism evidence="3 4">
    <name type="scientific">Streptomyces hundungensis</name>
    <dbReference type="NCBI Taxonomy" id="1077946"/>
    <lineage>
        <taxon>Bacteria</taxon>
        <taxon>Bacillati</taxon>
        <taxon>Actinomycetota</taxon>
        <taxon>Actinomycetes</taxon>
        <taxon>Kitasatosporales</taxon>
        <taxon>Streptomycetaceae</taxon>
        <taxon>Streptomyces</taxon>
    </lineage>
</organism>
<dbReference type="AlphaFoldDB" id="A0A387HMM9"/>